<feature type="transmembrane region" description="Helical" evidence="7">
    <location>
        <begin position="170"/>
        <end position="188"/>
    </location>
</feature>
<feature type="transmembrane region" description="Helical" evidence="7">
    <location>
        <begin position="49"/>
        <end position="68"/>
    </location>
</feature>
<keyword evidence="3" id="KW-1003">Cell membrane</keyword>
<evidence type="ECO:0000313" key="9">
    <source>
        <dbReference type="EMBL" id="KFI70620.1"/>
    </source>
</evidence>
<reference evidence="9 10" key="1">
    <citation type="submission" date="2014-03" db="EMBL/GenBank/DDBJ databases">
        <title>Genomics of Bifidobacteria.</title>
        <authorList>
            <person name="Ventura M."/>
            <person name="Milani C."/>
            <person name="Lugli G.A."/>
        </authorList>
    </citation>
    <scope>NUCLEOTIDE SEQUENCE [LARGE SCALE GENOMIC DNA]</scope>
    <source>
        <strain evidence="9 10">LMG 11341</strain>
    </source>
</reference>
<protein>
    <submittedName>
        <fullName evidence="9">Acyltransferase</fullName>
    </submittedName>
</protein>
<evidence type="ECO:0000313" key="10">
    <source>
        <dbReference type="Proteomes" id="UP000029060"/>
    </source>
</evidence>
<accession>A0A087BHX0</accession>
<evidence type="ECO:0000256" key="5">
    <source>
        <dbReference type="ARBA" id="ARBA00022989"/>
    </source>
</evidence>
<evidence type="ECO:0000256" key="7">
    <source>
        <dbReference type="SAM" id="Phobius"/>
    </source>
</evidence>
<keyword evidence="9" id="KW-0012">Acyltransferase</keyword>
<dbReference type="GO" id="GO:0009246">
    <property type="term" value="P:enterobacterial common antigen biosynthetic process"/>
    <property type="evidence" value="ECO:0007669"/>
    <property type="project" value="TreeGrafter"/>
</dbReference>
<dbReference type="GO" id="GO:0005886">
    <property type="term" value="C:plasma membrane"/>
    <property type="evidence" value="ECO:0007669"/>
    <property type="project" value="UniProtKB-SubCell"/>
</dbReference>
<feature type="transmembrane region" description="Helical" evidence="7">
    <location>
        <begin position="355"/>
        <end position="376"/>
    </location>
</feature>
<evidence type="ECO:0000259" key="8">
    <source>
        <dbReference type="Pfam" id="PF01757"/>
    </source>
</evidence>
<dbReference type="InterPro" id="IPR002656">
    <property type="entry name" value="Acyl_transf_3_dom"/>
</dbReference>
<feature type="transmembrane region" description="Helical" evidence="7">
    <location>
        <begin position="255"/>
        <end position="275"/>
    </location>
</feature>
<comment type="caution">
    <text evidence="9">The sequence shown here is derived from an EMBL/GenBank/DDBJ whole genome shotgun (WGS) entry which is preliminary data.</text>
</comment>
<feature type="transmembrane region" description="Helical" evidence="7">
    <location>
        <begin position="200"/>
        <end position="217"/>
    </location>
</feature>
<dbReference type="eggNOG" id="COG3274">
    <property type="taxonomic scope" value="Bacteria"/>
</dbReference>
<dbReference type="AlphaFoldDB" id="A0A087BHX0"/>
<keyword evidence="9" id="KW-0808">Transferase</keyword>
<feature type="transmembrane region" description="Helical" evidence="7">
    <location>
        <begin position="88"/>
        <end position="109"/>
    </location>
</feature>
<dbReference type="GO" id="GO:0016413">
    <property type="term" value="F:O-acetyltransferase activity"/>
    <property type="evidence" value="ECO:0007669"/>
    <property type="project" value="TreeGrafter"/>
</dbReference>
<keyword evidence="5 7" id="KW-1133">Transmembrane helix</keyword>
<evidence type="ECO:0000256" key="3">
    <source>
        <dbReference type="ARBA" id="ARBA00022475"/>
    </source>
</evidence>
<keyword evidence="10" id="KW-1185">Reference proteome</keyword>
<comment type="subcellular location">
    <subcellularLocation>
        <location evidence="1">Cell membrane</location>
        <topology evidence="1">Multi-pass membrane protein</topology>
    </subcellularLocation>
</comment>
<dbReference type="Pfam" id="PF01757">
    <property type="entry name" value="Acyl_transf_3"/>
    <property type="match status" value="1"/>
</dbReference>
<proteinExistence type="inferred from homology"/>
<evidence type="ECO:0000256" key="4">
    <source>
        <dbReference type="ARBA" id="ARBA00022692"/>
    </source>
</evidence>
<feature type="domain" description="Acyltransferase 3" evidence="8">
    <location>
        <begin position="46"/>
        <end position="371"/>
    </location>
</feature>
<dbReference type="Proteomes" id="UP000029060">
    <property type="component" value="Unassembled WGS sequence"/>
</dbReference>
<evidence type="ECO:0000256" key="6">
    <source>
        <dbReference type="ARBA" id="ARBA00023136"/>
    </source>
</evidence>
<keyword evidence="6 7" id="KW-0472">Membrane</keyword>
<gene>
    <name evidence="9" type="ORF">BMERY_0025</name>
</gene>
<keyword evidence="4 7" id="KW-0812">Transmembrane</keyword>
<dbReference type="PANTHER" id="PTHR40074:SF2">
    <property type="entry name" value="O-ACETYLTRANSFERASE WECH"/>
    <property type="match status" value="1"/>
</dbReference>
<comment type="similarity">
    <text evidence="2">Belongs to the acyltransferase 3 family.</text>
</comment>
<feature type="transmembrane region" description="Helical" evidence="7">
    <location>
        <begin position="129"/>
        <end position="150"/>
    </location>
</feature>
<dbReference type="OrthoDB" id="1072135at2"/>
<dbReference type="EMBL" id="JGZC01000005">
    <property type="protein sequence ID" value="KFI70620.1"/>
    <property type="molecule type" value="Genomic_DNA"/>
</dbReference>
<evidence type="ECO:0000256" key="2">
    <source>
        <dbReference type="ARBA" id="ARBA00007400"/>
    </source>
</evidence>
<name>A0A087BHX0_9BIFI</name>
<dbReference type="PANTHER" id="PTHR40074">
    <property type="entry name" value="O-ACETYLTRANSFERASE WECH"/>
    <property type="match status" value="1"/>
</dbReference>
<evidence type="ECO:0000256" key="1">
    <source>
        <dbReference type="ARBA" id="ARBA00004651"/>
    </source>
</evidence>
<sequence>MRLFVDDSQALNRTQGMNVHTPVHPLRQAVDGGTGRIIPTKYRESNYDLLRILSCVAIIVIHVATQWVDIGQGNQAFLAGLNRQMLVNIYDSLSRFAVPCFVMISGAFILDNPKNLDYKTFYRKSFRHVVVPTFIFTILYTLFKAGMNLAGTGSGWGDVLSGLVAGKPFYHMWYLYMLIGVYLLAPWVIRVKSEIGERMFERVAVAFLLLAVASMWTMGEVKLAWNLGMVFCYLGYFAVGYVLRKRIGKSAKVAVLALSAGLLIEVFNGVVYYWAHYVSANGFPLGIVGPFTPLVALSSVLIFVGFASMDVKAPLGGLANMTFVIYLFHAGVVESISMVMVLMNGKDWMMGYDPLYWVWIFVLLVSLVSVMLTVVYDKLFDALDARFSITDGLTRLVRLDG</sequence>
<feature type="transmembrane region" description="Helical" evidence="7">
    <location>
        <begin position="323"/>
        <end position="343"/>
    </location>
</feature>
<feature type="transmembrane region" description="Helical" evidence="7">
    <location>
        <begin position="287"/>
        <end position="311"/>
    </location>
</feature>
<organism evidence="9 10">
    <name type="scientific">Bifidobacterium merycicum</name>
    <dbReference type="NCBI Taxonomy" id="78345"/>
    <lineage>
        <taxon>Bacteria</taxon>
        <taxon>Bacillati</taxon>
        <taxon>Actinomycetota</taxon>
        <taxon>Actinomycetes</taxon>
        <taxon>Bifidobacteriales</taxon>
        <taxon>Bifidobacteriaceae</taxon>
        <taxon>Bifidobacterium</taxon>
    </lineage>
</organism>
<feature type="transmembrane region" description="Helical" evidence="7">
    <location>
        <begin position="223"/>
        <end position="243"/>
    </location>
</feature>